<dbReference type="PATRIC" id="fig|889378.3.peg.2321"/>
<dbReference type="Proteomes" id="UP000007383">
    <property type="component" value="Chromosome"/>
</dbReference>
<feature type="signal peptide" evidence="4">
    <location>
        <begin position="1"/>
        <end position="18"/>
    </location>
</feature>
<dbReference type="SMART" id="SM00642">
    <property type="entry name" value="Aamy"/>
    <property type="match status" value="1"/>
</dbReference>
<keyword evidence="6" id="KW-0326">Glycosidase</keyword>
<dbReference type="Gene3D" id="3.20.20.80">
    <property type="entry name" value="Glycosidases"/>
    <property type="match status" value="1"/>
</dbReference>
<dbReference type="SUPFAM" id="SSF51445">
    <property type="entry name" value="(Trans)glycosidases"/>
    <property type="match status" value="1"/>
</dbReference>
<dbReference type="GO" id="GO:0046872">
    <property type="term" value="F:metal ion binding"/>
    <property type="evidence" value="ECO:0007669"/>
    <property type="project" value="UniProtKB-KW"/>
</dbReference>
<evidence type="ECO:0000259" key="5">
    <source>
        <dbReference type="SMART" id="SM00642"/>
    </source>
</evidence>
<dbReference type="eggNOG" id="COG4945">
    <property type="taxonomic scope" value="Bacteria"/>
</dbReference>
<dbReference type="eggNOG" id="COG0366">
    <property type="taxonomic scope" value="Bacteria"/>
</dbReference>
<dbReference type="Gene3D" id="2.60.40.1190">
    <property type="match status" value="1"/>
</dbReference>
<dbReference type="GO" id="GO:0005975">
    <property type="term" value="P:carbohydrate metabolic process"/>
    <property type="evidence" value="ECO:0007669"/>
    <property type="project" value="InterPro"/>
</dbReference>
<keyword evidence="6" id="KW-0378">Hydrolase</keyword>
<dbReference type="PANTHER" id="PTHR10357:SF215">
    <property type="entry name" value="ALPHA-AMYLASE 1"/>
    <property type="match status" value="1"/>
</dbReference>
<keyword evidence="7" id="KW-1185">Reference proteome</keyword>
<dbReference type="AlphaFoldDB" id="H9ULI6"/>
<dbReference type="RefSeq" id="WP_014456361.1">
    <property type="nucleotide sequence ID" value="NC_017098.1"/>
</dbReference>
<protein>
    <submittedName>
        <fullName evidence="6">Glycosidase</fullName>
    </submittedName>
</protein>
<evidence type="ECO:0000256" key="1">
    <source>
        <dbReference type="ARBA" id="ARBA00001913"/>
    </source>
</evidence>
<dbReference type="OrthoDB" id="366629at2"/>
<dbReference type="InterPro" id="IPR017853">
    <property type="entry name" value="GH"/>
</dbReference>
<evidence type="ECO:0000256" key="3">
    <source>
        <dbReference type="ARBA" id="ARBA00022729"/>
    </source>
</evidence>
<evidence type="ECO:0000256" key="4">
    <source>
        <dbReference type="SAM" id="SignalP"/>
    </source>
</evidence>
<dbReference type="HOGENOM" id="CLU_010079_0_0_12"/>
<dbReference type="PROSITE" id="PS51257">
    <property type="entry name" value="PROKAR_LIPOPROTEIN"/>
    <property type="match status" value="1"/>
</dbReference>
<dbReference type="GO" id="GO:0016798">
    <property type="term" value="F:hydrolase activity, acting on glycosyl bonds"/>
    <property type="evidence" value="ECO:0007669"/>
    <property type="project" value="UniProtKB-KW"/>
</dbReference>
<accession>H9ULI6</accession>
<organism evidence="6 7">
    <name type="scientific">Spirochaeta africana (strain ATCC 700263 / DSM 8902 / Z-7692)</name>
    <dbReference type="NCBI Taxonomy" id="889378"/>
    <lineage>
        <taxon>Bacteria</taxon>
        <taxon>Pseudomonadati</taxon>
        <taxon>Spirochaetota</taxon>
        <taxon>Spirochaetia</taxon>
        <taxon>Spirochaetales</taxon>
        <taxon>Spirochaetaceae</taxon>
        <taxon>Spirochaeta</taxon>
    </lineage>
</organism>
<reference evidence="7" key="1">
    <citation type="journal article" date="2013" name="Stand. Genomic Sci.">
        <title>Complete genome sequence of the halophilic bacterium Spirochaeta africana type strain (Z-7692(T)) from the alkaline Lake Magadi in the East African Rift.</title>
        <authorList>
            <person name="Liolos K."/>
            <person name="Abt B."/>
            <person name="Scheuner C."/>
            <person name="Teshima H."/>
            <person name="Held B."/>
            <person name="Lapidus A."/>
            <person name="Nolan M."/>
            <person name="Lucas S."/>
            <person name="Deshpande S."/>
            <person name="Cheng J.F."/>
            <person name="Tapia R."/>
            <person name="Goodwin L.A."/>
            <person name="Pitluck S."/>
            <person name="Pagani I."/>
            <person name="Ivanova N."/>
            <person name="Mavromatis K."/>
            <person name="Mikhailova N."/>
            <person name="Huntemann M."/>
            <person name="Pati A."/>
            <person name="Chen A."/>
            <person name="Palaniappan K."/>
            <person name="Land M."/>
            <person name="Rohde M."/>
            <person name="Tindall B.J."/>
            <person name="Detter J.C."/>
            <person name="Goker M."/>
            <person name="Bristow J."/>
            <person name="Eisen J.A."/>
            <person name="Markowitz V."/>
            <person name="Hugenholtz P."/>
            <person name="Woyke T."/>
            <person name="Klenk H.P."/>
            <person name="Kyrpides N.C."/>
        </authorList>
    </citation>
    <scope>NUCLEOTIDE SEQUENCE</scope>
    <source>
        <strain evidence="7">ATCC 700263 / DSM 8902 / Z-7692</strain>
    </source>
</reference>
<keyword evidence="3 4" id="KW-0732">Signal</keyword>
<evidence type="ECO:0000313" key="6">
    <source>
        <dbReference type="EMBL" id="AFG38379.1"/>
    </source>
</evidence>
<sequence length="898" mass="101682">MKPFYYSMVALLTTTIAAMVIGCSSVPEPGALRAEREPREPVVPITPVSDDEIQDWLQVPSPEWRDQIIYFIMTDRFDDGNPANSNQGYGEFDPRYNSHFSGGDLQGILDNLDYIKGMGATAIWITPPVANQWWDPKVEYGGYHGYWAENFKEVDKHFGTLEDYQRLSATLHRNDMYLIQDIVTNHTGNFFTFTGPRSTTDFSRNFERNLRSVPVNAPTQEPFHMNDYTNAEHREADIYHWTGPITNYQNERQIRTFQLSDLDDLNTSNPVVREALRDSYNFWIEKVGVDAFRIDTVKYVEFDFWHDFHHNTADEVPGILPFARSLGKDNFMTFGEAWYQSRPYDDTADREIAAYLGSEDKPKLPSVLNFPLHVDIKDVFGSGRPTDQLTFRFDSMYRHYPDPTLLFNFIDNHDMNRFLHSSSYEEMQQALLFMFTIPGIPIVYYGTEQEFDVTRRAMFADGFDSGGVDHFNPEARGYRYLQELADLRSTNPVFSRGTIEVVKDAPYGAGVLAYTMQWEDEYALVIMNTGRRTLLMDNIPLELEPGQVLERVYQVNGEYPQELVVEHGSVVHQYAAPGSSAVYLITDRTDSFPERAGSITIENLQQGQLFEFDGEISGSSSGVDNLRMIINHNTDRAIPVEQQQDGSWTAMFPAETLNNGRHYITLAGEGSDATVYSASYLVEVDLEYVLVTEYDDPVGDAHGPEGRYLYPTDDSFGNDMDIDVVEVWRAGPNLKLGLRMADPINTSWNPINGFDHVAFYIYIDVPDDDTGARAMPFQNAEVPSGMEWNYMAMLGGWMSFIYHAEGSGPEAYGTPASPAPAITVDHDSQTIYVELTAESLGEPADLSGTRIYVSTWDYDGLESANRQLRPEPGQYIFGGGDGRVDPLIMDDTGIIVVP</sequence>
<evidence type="ECO:0000313" key="7">
    <source>
        <dbReference type="Proteomes" id="UP000007383"/>
    </source>
</evidence>
<keyword evidence="2" id="KW-0479">Metal-binding</keyword>
<dbReference type="Pfam" id="PF00128">
    <property type="entry name" value="Alpha-amylase"/>
    <property type="match status" value="1"/>
</dbReference>
<gene>
    <name evidence="6" type="ordered locus">Spiaf_2347</name>
</gene>
<dbReference type="InterPro" id="IPR006047">
    <property type="entry name" value="GH13_cat_dom"/>
</dbReference>
<dbReference type="SUPFAM" id="SSF49344">
    <property type="entry name" value="CBD9-like"/>
    <property type="match status" value="1"/>
</dbReference>
<dbReference type="InterPro" id="IPR019248">
    <property type="entry name" value="Glucodextran_C"/>
</dbReference>
<dbReference type="Pfam" id="PF09985">
    <property type="entry name" value="Glucodextran_C"/>
    <property type="match status" value="1"/>
</dbReference>
<feature type="chain" id="PRO_5003623426" evidence="4">
    <location>
        <begin position="19"/>
        <end position="898"/>
    </location>
</feature>
<name>H9ULI6_SPIAZ</name>
<dbReference type="EMBL" id="CP003282">
    <property type="protein sequence ID" value="AFG38379.1"/>
    <property type="molecule type" value="Genomic_DNA"/>
</dbReference>
<feature type="domain" description="Glycosyl hydrolase family 13 catalytic" evidence="5">
    <location>
        <begin position="71"/>
        <end position="488"/>
    </location>
</feature>
<dbReference type="STRING" id="889378.Spiaf_2347"/>
<comment type="cofactor">
    <cofactor evidence="1">
        <name>Ca(2+)</name>
        <dbReference type="ChEBI" id="CHEBI:29108"/>
    </cofactor>
</comment>
<proteinExistence type="predicted"/>
<dbReference type="KEGG" id="sfc:Spiaf_2347"/>
<evidence type="ECO:0000256" key="2">
    <source>
        <dbReference type="ARBA" id="ARBA00022723"/>
    </source>
</evidence>
<dbReference type="PANTHER" id="PTHR10357">
    <property type="entry name" value="ALPHA-AMYLASE FAMILY MEMBER"/>
    <property type="match status" value="1"/>
</dbReference>